<protein>
    <submittedName>
        <fullName evidence="1">Uncharacterized protein</fullName>
    </submittedName>
</protein>
<comment type="caution">
    <text evidence="1">The sequence shown here is derived from an EMBL/GenBank/DDBJ whole genome shotgun (WGS) entry which is preliminary data.</text>
</comment>
<dbReference type="EMBL" id="JANBPG010000175">
    <property type="protein sequence ID" value="KAJ1899174.1"/>
    <property type="molecule type" value="Genomic_DNA"/>
</dbReference>
<gene>
    <name evidence="1" type="ORF">LPJ66_002283</name>
</gene>
<organism evidence="1 2">
    <name type="scientific">Kickxella alabastrina</name>
    <dbReference type="NCBI Taxonomy" id="61397"/>
    <lineage>
        <taxon>Eukaryota</taxon>
        <taxon>Fungi</taxon>
        <taxon>Fungi incertae sedis</taxon>
        <taxon>Zoopagomycota</taxon>
        <taxon>Kickxellomycotina</taxon>
        <taxon>Kickxellomycetes</taxon>
        <taxon>Kickxellales</taxon>
        <taxon>Kickxellaceae</taxon>
        <taxon>Kickxella</taxon>
    </lineage>
</organism>
<proteinExistence type="predicted"/>
<accession>A0ACC1IQZ9</accession>
<keyword evidence="2" id="KW-1185">Reference proteome</keyword>
<dbReference type="Proteomes" id="UP001150581">
    <property type="component" value="Unassembled WGS sequence"/>
</dbReference>
<evidence type="ECO:0000313" key="1">
    <source>
        <dbReference type="EMBL" id="KAJ1899174.1"/>
    </source>
</evidence>
<sequence length="229" mass="26110">MGNQLSFSVTESELNRVIVGKLDDVTVDPRGQADMIMLIIIASAYCFDILAVVYMLWNRTYPPIKSKSPIIMAVMMAVSIIWFVGDLQSNGNVPLAGTPMTNCKPFGLWMRILLGYPVNVYLRVLTTSIDHVGTHLLWWLIMAVPLANCLFNRQRYLENWINKLRKDGLQKMYEFDPDTFVTNGRESLLLTNTVLGKPDDQFYPVQDSIYGYRDADSSYKSNLDYPMNS</sequence>
<reference evidence="1" key="1">
    <citation type="submission" date="2022-07" db="EMBL/GenBank/DDBJ databases">
        <title>Phylogenomic reconstructions and comparative analyses of Kickxellomycotina fungi.</title>
        <authorList>
            <person name="Reynolds N.K."/>
            <person name="Stajich J.E."/>
            <person name="Barry K."/>
            <person name="Grigoriev I.V."/>
            <person name="Crous P."/>
            <person name="Smith M.E."/>
        </authorList>
    </citation>
    <scope>NUCLEOTIDE SEQUENCE</scope>
    <source>
        <strain evidence="1">Benny 63K</strain>
    </source>
</reference>
<name>A0ACC1IQZ9_9FUNG</name>
<evidence type="ECO:0000313" key="2">
    <source>
        <dbReference type="Proteomes" id="UP001150581"/>
    </source>
</evidence>